<evidence type="ECO:0000313" key="3">
    <source>
        <dbReference type="Proteomes" id="UP001278766"/>
    </source>
</evidence>
<dbReference type="AlphaFoldDB" id="A0AAE0H843"/>
<dbReference type="EMBL" id="JAUEPN010000009">
    <property type="protein sequence ID" value="KAK3291612.1"/>
    <property type="molecule type" value="Genomic_DNA"/>
</dbReference>
<dbReference type="GeneID" id="87844748"/>
<reference evidence="2" key="1">
    <citation type="journal article" date="2023" name="Mol. Phylogenet. Evol.">
        <title>Genome-scale phylogeny and comparative genomics of the fungal order Sordariales.</title>
        <authorList>
            <person name="Hensen N."/>
            <person name="Bonometti L."/>
            <person name="Westerberg I."/>
            <person name="Brannstrom I.O."/>
            <person name="Guillou S."/>
            <person name="Cros-Aarteil S."/>
            <person name="Calhoun S."/>
            <person name="Haridas S."/>
            <person name="Kuo A."/>
            <person name="Mondo S."/>
            <person name="Pangilinan J."/>
            <person name="Riley R."/>
            <person name="LaButti K."/>
            <person name="Andreopoulos B."/>
            <person name="Lipzen A."/>
            <person name="Chen C."/>
            <person name="Yan M."/>
            <person name="Daum C."/>
            <person name="Ng V."/>
            <person name="Clum A."/>
            <person name="Steindorff A."/>
            <person name="Ohm R.A."/>
            <person name="Martin F."/>
            <person name="Silar P."/>
            <person name="Natvig D.O."/>
            <person name="Lalanne C."/>
            <person name="Gautier V."/>
            <person name="Ament-Velasquez S.L."/>
            <person name="Kruys A."/>
            <person name="Hutchinson M.I."/>
            <person name="Powell A.J."/>
            <person name="Barry K."/>
            <person name="Miller A.N."/>
            <person name="Grigoriev I.V."/>
            <person name="Debuchy R."/>
            <person name="Gladieux P."/>
            <person name="Hiltunen Thoren M."/>
            <person name="Johannesson H."/>
        </authorList>
    </citation>
    <scope>NUCLEOTIDE SEQUENCE</scope>
    <source>
        <strain evidence="2">CBS 168.71</strain>
    </source>
</reference>
<reference evidence="2" key="2">
    <citation type="submission" date="2023-06" db="EMBL/GenBank/DDBJ databases">
        <authorList>
            <consortium name="Lawrence Berkeley National Laboratory"/>
            <person name="Haridas S."/>
            <person name="Hensen N."/>
            <person name="Bonometti L."/>
            <person name="Westerberg I."/>
            <person name="Brannstrom I.O."/>
            <person name="Guillou S."/>
            <person name="Cros-Aarteil S."/>
            <person name="Calhoun S."/>
            <person name="Kuo A."/>
            <person name="Mondo S."/>
            <person name="Pangilinan J."/>
            <person name="Riley R."/>
            <person name="Labutti K."/>
            <person name="Andreopoulos B."/>
            <person name="Lipzen A."/>
            <person name="Chen C."/>
            <person name="Yanf M."/>
            <person name="Daum C."/>
            <person name="Ng V."/>
            <person name="Clum A."/>
            <person name="Steindorff A."/>
            <person name="Ohm R."/>
            <person name="Martin F."/>
            <person name="Silar P."/>
            <person name="Natvig D."/>
            <person name="Lalanne C."/>
            <person name="Gautier V."/>
            <person name="Ament-Velasquez S.L."/>
            <person name="Kruys A."/>
            <person name="Hutchinson M.I."/>
            <person name="Powell A.J."/>
            <person name="Barry K."/>
            <person name="Miller A.N."/>
            <person name="Grigoriev I.V."/>
            <person name="Debuchy R."/>
            <person name="Gladieux P."/>
            <person name="Thoren M.H."/>
            <person name="Johannesson H."/>
        </authorList>
    </citation>
    <scope>NUCLEOTIDE SEQUENCE</scope>
    <source>
        <strain evidence="2">CBS 168.71</strain>
    </source>
</reference>
<dbReference type="RefSeq" id="XP_062655126.1">
    <property type="nucleotide sequence ID" value="XM_062807800.1"/>
</dbReference>
<organism evidence="2 3">
    <name type="scientific">Chaetomium fimeti</name>
    <dbReference type="NCBI Taxonomy" id="1854472"/>
    <lineage>
        <taxon>Eukaryota</taxon>
        <taxon>Fungi</taxon>
        <taxon>Dikarya</taxon>
        <taxon>Ascomycota</taxon>
        <taxon>Pezizomycotina</taxon>
        <taxon>Sordariomycetes</taxon>
        <taxon>Sordariomycetidae</taxon>
        <taxon>Sordariales</taxon>
        <taxon>Chaetomiaceae</taxon>
        <taxon>Chaetomium</taxon>
    </lineage>
</organism>
<keyword evidence="3" id="KW-1185">Reference proteome</keyword>
<comment type="caution">
    <text evidence="2">The sequence shown here is derived from an EMBL/GenBank/DDBJ whole genome shotgun (WGS) entry which is preliminary data.</text>
</comment>
<gene>
    <name evidence="2" type="ORF">B0H64DRAFT_469461</name>
</gene>
<proteinExistence type="predicted"/>
<dbReference type="Proteomes" id="UP001278766">
    <property type="component" value="Unassembled WGS sequence"/>
</dbReference>
<evidence type="ECO:0000256" key="1">
    <source>
        <dbReference type="SAM" id="MobiDB-lite"/>
    </source>
</evidence>
<protein>
    <submittedName>
        <fullName evidence="2">Uncharacterized protein</fullName>
    </submittedName>
</protein>
<feature type="compositionally biased region" description="Polar residues" evidence="1">
    <location>
        <begin position="7"/>
        <end position="21"/>
    </location>
</feature>
<name>A0AAE0H843_9PEZI</name>
<sequence length="240" mass="26310">MVRLKCVSTNQQGRSRSNSVQGHRASTEVKTAKASTPEELALVDTSLCETVPGVHDSKATFLIQPQDNVEIFQKLRPFVVTVSNPPGKMGSSLQRYKATVAIYYQNSALKVVDPSPVVEHTDRPIPSARALFADHDGKGNIHFIFKGVKINYLGEYTMHASIFRPDDDIEGPAFLTTPWSTSVKVVPPSRRREPAPLSKSPRRNLVSADLGIHVDFGHADLLETHETEDRSVGPINATSG</sequence>
<accession>A0AAE0H843</accession>
<evidence type="ECO:0000313" key="2">
    <source>
        <dbReference type="EMBL" id="KAK3291612.1"/>
    </source>
</evidence>
<feature type="region of interest" description="Disordered" evidence="1">
    <location>
        <begin position="1"/>
        <end position="33"/>
    </location>
</feature>